<protein>
    <submittedName>
        <fullName evidence="2">Uncharacterized protein</fullName>
    </submittedName>
</protein>
<accession>A0A9D5H3R5</accession>
<keyword evidence="3" id="KW-1185">Reference proteome</keyword>
<comment type="caution">
    <text evidence="2">The sequence shown here is derived from an EMBL/GenBank/DDBJ whole genome shotgun (WGS) entry which is preliminary data.</text>
</comment>
<proteinExistence type="predicted"/>
<dbReference type="Proteomes" id="UP001085076">
    <property type="component" value="Miscellaneous, Linkage group lg10"/>
</dbReference>
<reference evidence="2" key="1">
    <citation type="submission" date="2021-03" db="EMBL/GenBank/DDBJ databases">
        <authorList>
            <person name="Li Z."/>
            <person name="Yang C."/>
        </authorList>
    </citation>
    <scope>NUCLEOTIDE SEQUENCE</scope>
    <source>
        <strain evidence="2">Dzin_1.0</strain>
        <tissue evidence="2">Leaf</tissue>
    </source>
</reference>
<feature type="region of interest" description="Disordered" evidence="1">
    <location>
        <begin position="29"/>
        <end position="63"/>
    </location>
</feature>
<evidence type="ECO:0000313" key="2">
    <source>
        <dbReference type="EMBL" id="KAJ0962086.1"/>
    </source>
</evidence>
<gene>
    <name evidence="2" type="ORF">J5N97_029914</name>
</gene>
<dbReference type="EMBL" id="JAGGNH010000010">
    <property type="protein sequence ID" value="KAJ0962086.1"/>
    <property type="molecule type" value="Genomic_DNA"/>
</dbReference>
<name>A0A9D5H3R5_9LILI</name>
<evidence type="ECO:0000256" key="1">
    <source>
        <dbReference type="SAM" id="MobiDB-lite"/>
    </source>
</evidence>
<dbReference type="OrthoDB" id="693357at2759"/>
<evidence type="ECO:0000313" key="3">
    <source>
        <dbReference type="Proteomes" id="UP001085076"/>
    </source>
</evidence>
<reference evidence="2" key="2">
    <citation type="journal article" date="2022" name="Hortic Res">
        <title>The genome of Dioscorea zingiberensis sheds light on the biosynthesis, origin and evolution of the medicinally important diosgenin saponins.</title>
        <authorList>
            <person name="Li Y."/>
            <person name="Tan C."/>
            <person name="Li Z."/>
            <person name="Guo J."/>
            <person name="Li S."/>
            <person name="Chen X."/>
            <person name="Wang C."/>
            <person name="Dai X."/>
            <person name="Yang H."/>
            <person name="Song W."/>
            <person name="Hou L."/>
            <person name="Xu J."/>
            <person name="Tong Z."/>
            <person name="Xu A."/>
            <person name="Yuan X."/>
            <person name="Wang W."/>
            <person name="Yang Q."/>
            <person name="Chen L."/>
            <person name="Sun Z."/>
            <person name="Wang K."/>
            <person name="Pan B."/>
            <person name="Chen J."/>
            <person name="Bao Y."/>
            <person name="Liu F."/>
            <person name="Qi X."/>
            <person name="Gang D.R."/>
            <person name="Wen J."/>
            <person name="Li J."/>
        </authorList>
    </citation>
    <scope>NUCLEOTIDE SEQUENCE</scope>
    <source>
        <strain evidence="2">Dzin_1.0</strain>
    </source>
</reference>
<sequence length="123" mass="13630">MPLKIPRRKLFPSSRSFLVEPPENLCSARPRRPFLSSEITSDPGDGECRRRPRPNPSLSNLPKGLHSEQIIAGWPAWLSTAANEAIIGLTSYSSDTSEKLIKNGLYLPKGSVGQEYCNKEYSA</sequence>
<dbReference type="AlphaFoldDB" id="A0A9D5H3R5"/>
<organism evidence="2 3">
    <name type="scientific">Dioscorea zingiberensis</name>
    <dbReference type="NCBI Taxonomy" id="325984"/>
    <lineage>
        <taxon>Eukaryota</taxon>
        <taxon>Viridiplantae</taxon>
        <taxon>Streptophyta</taxon>
        <taxon>Embryophyta</taxon>
        <taxon>Tracheophyta</taxon>
        <taxon>Spermatophyta</taxon>
        <taxon>Magnoliopsida</taxon>
        <taxon>Liliopsida</taxon>
        <taxon>Dioscoreales</taxon>
        <taxon>Dioscoreaceae</taxon>
        <taxon>Dioscorea</taxon>
    </lineage>
</organism>